<evidence type="ECO:0000256" key="1">
    <source>
        <dbReference type="SAM" id="MobiDB-lite"/>
    </source>
</evidence>
<feature type="region of interest" description="Disordered" evidence="1">
    <location>
        <begin position="1"/>
        <end position="40"/>
    </location>
</feature>
<protein>
    <submittedName>
        <fullName evidence="2">Uncharacterized protein</fullName>
    </submittedName>
</protein>
<proteinExistence type="predicted"/>
<dbReference type="AlphaFoldDB" id="A0AAW1L8Q3"/>
<feature type="compositionally biased region" description="Polar residues" evidence="1">
    <location>
        <begin position="1"/>
        <end position="22"/>
    </location>
</feature>
<organism evidence="2 3">
    <name type="scientific">Popillia japonica</name>
    <name type="common">Japanese beetle</name>
    <dbReference type="NCBI Taxonomy" id="7064"/>
    <lineage>
        <taxon>Eukaryota</taxon>
        <taxon>Metazoa</taxon>
        <taxon>Ecdysozoa</taxon>
        <taxon>Arthropoda</taxon>
        <taxon>Hexapoda</taxon>
        <taxon>Insecta</taxon>
        <taxon>Pterygota</taxon>
        <taxon>Neoptera</taxon>
        <taxon>Endopterygota</taxon>
        <taxon>Coleoptera</taxon>
        <taxon>Polyphaga</taxon>
        <taxon>Scarabaeiformia</taxon>
        <taxon>Scarabaeidae</taxon>
        <taxon>Rutelinae</taxon>
        <taxon>Popillia</taxon>
    </lineage>
</organism>
<sequence length="87" mass="9580">MPSTSANASNNVLYRPPTSNGSLVEVQKGKTESTIPHQDTDMTHRINHIQEIQKTAPVKCHNSRLDCGVLILRESEGLKASRNPNCL</sequence>
<comment type="caution">
    <text evidence="2">The sequence shown here is derived from an EMBL/GenBank/DDBJ whole genome shotgun (WGS) entry which is preliminary data.</text>
</comment>
<dbReference type="Proteomes" id="UP001458880">
    <property type="component" value="Unassembled WGS sequence"/>
</dbReference>
<name>A0AAW1L8Q3_POPJA</name>
<dbReference type="EMBL" id="JASPKY010000149">
    <property type="protein sequence ID" value="KAK9730285.1"/>
    <property type="molecule type" value="Genomic_DNA"/>
</dbReference>
<reference evidence="2 3" key="1">
    <citation type="journal article" date="2024" name="BMC Genomics">
        <title>De novo assembly and annotation of Popillia japonica's genome with initial clues to its potential as an invasive pest.</title>
        <authorList>
            <person name="Cucini C."/>
            <person name="Boschi S."/>
            <person name="Funari R."/>
            <person name="Cardaioli E."/>
            <person name="Iannotti N."/>
            <person name="Marturano G."/>
            <person name="Paoli F."/>
            <person name="Bruttini M."/>
            <person name="Carapelli A."/>
            <person name="Frati F."/>
            <person name="Nardi F."/>
        </authorList>
    </citation>
    <scope>NUCLEOTIDE SEQUENCE [LARGE SCALE GENOMIC DNA]</scope>
    <source>
        <strain evidence="2">DMR45628</strain>
    </source>
</reference>
<keyword evidence="3" id="KW-1185">Reference proteome</keyword>
<evidence type="ECO:0000313" key="3">
    <source>
        <dbReference type="Proteomes" id="UP001458880"/>
    </source>
</evidence>
<evidence type="ECO:0000313" key="2">
    <source>
        <dbReference type="EMBL" id="KAK9730285.1"/>
    </source>
</evidence>
<accession>A0AAW1L8Q3</accession>
<gene>
    <name evidence="2" type="ORF">QE152_g15355</name>
</gene>